<comment type="caution">
    <text evidence="1">The sequence shown here is derived from an EMBL/GenBank/DDBJ whole genome shotgun (WGS) entry which is preliminary data.</text>
</comment>
<reference evidence="1 2" key="1">
    <citation type="journal article" date="2019" name="Int. J. Syst. Evol. Microbiol.">
        <title>The Global Catalogue of Microorganisms (GCM) 10K type strain sequencing project: providing services to taxonomists for standard genome sequencing and annotation.</title>
        <authorList>
            <consortium name="The Broad Institute Genomics Platform"/>
            <consortium name="The Broad Institute Genome Sequencing Center for Infectious Disease"/>
            <person name="Wu L."/>
            <person name="Ma J."/>
        </authorList>
    </citation>
    <scope>NUCLEOTIDE SEQUENCE [LARGE SCALE GENOMIC DNA]</scope>
    <source>
        <strain evidence="1 2">JCM 15503</strain>
    </source>
</reference>
<dbReference type="RefSeq" id="WP_141287262.1">
    <property type="nucleotide sequence ID" value="NZ_BAAAEW010000023.1"/>
</dbReference>
<proteinExistence type="predicted"/>
<accession>A0ABN1K7A0</accession>
<dbReference type="EMBL" id="BAAAEW010000023">
    <property type="protein sequence ID" value="GAA0757131.1"/>
    <property type="molecule type" value="Genomic_DNA"/>
</dbReference>
<dbReference type="Proteomes" id="UP001500279">
    <property type="component" value="Unassembled WGS sequence"/>
</dbReference>
<protein>
    <submittedName>
        <fullName evidence="1">Uncharacterized protein</fullName>
    </submittedName>
</protein>
<sequence>MSDTADPAAAAATAEAEDLDAPVAQALAWLLPQHRATPADALQRIRVICQRAGSELYPALLLVLATHQSVPREILAAAIKQFRRDCDAFSREDVCGLLNGIANGGFQGFDVILRTRKTGEKKSSGFSWIREDDQ</sequence>
<evidence type="ECO:0000313" key="1">
    <source>
        <dbReference type="EMBL" id="GAA0757131.1"/>
    </source>
</evidence>
<evidence type="ECO:0000313" key="2">
    <source>
        <dbReference type="Proteomes" id="UP001500279"/>
    </source>
</evidence>
<name>A0ABN1K7A0_9BURK</name>
<gene>
    <name evidence="1" type="ORF">GCM10009107_36420</name>
</gene>
<organism evidence="1 2">
    <name type="scientific">Ideonella azotifigens</name>
    <dbReference type="NCBI Taxonomy" id="513160"/>
    <lineage>
        <taxon>Bacteria</taxon>
        <taxon>Pseudomonadati</taxon>
        <taxon>Pseudomonadota</taxon>
        <taxon>Betaproteobacteria</taxon>
        <taxon>Burkholderiales</taxon>
        <taxon>Sphaerotilaceae</taxon>
        <taxon>Ideonella</taxon>
    </lineage>
</organism>
<keyword evidence="2" id="KW-1185">Reference proteome</keyword>